<keyword evidence="2" id="KW-1185">Reference proteome</keyword>
<dbReference type="EMBL" id="QUNS01000005">
    <property type="protein sequence ID" value="REH48936.1"/>
    <property type="molecule type" value="Genomic_DNA"/>
</dbReference>
<dbReference type="RefSeq" id="WP_115901473.1">
    <property type="nucleotide sequence ID" value="NZ_QUNS01000005.1"/>
</dbReference>
<protein>
    <submittedName>
        <fullName evidence="1">Uncharacterized protein</fullName>
    </submittedName>
</protein>
<comment type="caution">
    <text evidence="1">The sequence shown here is derived from an EMBL/GenBank/DDBJ whole genome shotgun (WGS) entry which is preliminary data.</text>
</comment>
<sequence length="82" mass="9396">MIKTENNKKGVIGITKQASLIDKNIGSYKEHFINEHFGYTVKLSKGAIHIPRKTAEDYEVQKGIVTPERIKKIAETYTYQEI</sequence>
<evidence type="ECO:0000313" key="2">
    <source>
        <dbReference type="Proteomes" id="UP000256884"/>
    </source>
</evidence>
<proteinExistence type="predicted"/>
<name>A0A3E0HRS3_9FLAO</name>
<dbReference type="OrthoDB" id="1189822at2"/>
<reference evidence="1 2" key="1">
    <citation type="submission" date="2018-08" db="EMBL/GenBank/DDBJ databases">
        <title>Genomic Encyclopedia of Type Strains, Phase IV (KMG-IV): sequencing the most valuable type-strain genomes for metagenomic binning, comparative biology and taxonomic classification.</title>
        <authorList>
            <person name="Goeker M."/>
        </authorList>
    </citation>
    <scope>NUCLEOTIDE SEQUENCE [LARGE SCALE GENOMIC DNA]</scope>
    <source>
        <strain evidence="1 2">DSM 18841</strain>
    </source>
</reference>
<organism evidence="1 2">
    <name type="scientific">Tenacibaculum gallaicum</name>
    <dbReference type="NCBI Taxonomy" id="561505"/>
    <lineage>
        <taxon>Bacteria</taxon>
        <taxon>Pseudomonadati</taxon>
        <taxon>Bacteroidota</taxon>
        <taxon>Flavobacteriia</taxon>
        <taxon>Flavobacteriales</taxon>
        <taxon>Flavobacteriaceae</taxon>
        <taxon>Tenacibaculum</taxon>
    </lineage>
</organism>
<gene>
    <name evidence="1" type="ORF">C7448_105219</name>
</gene>
<accession>A0A3E0HRS3</accession>
<dbReference type="Proteomes" id="UP000256884">
    <property type="component" value="Unassembled WGS sequence"/>
</dbReference>
<evidence type="ECO:0000313" key="1">
    <source>
        <dbReference type="EMBL" id="REH48936.1"/>
    </source>
</evidence>
<dbReference type="AlphaFoldDB" id="A0A3E0HRS3"/>